<evidence type="ECO:0000256" key="5">
    <source>
        <dbReference type="ARBA" id="ARBA00022777"/>
    </source>
</evidence>
<feature type="region of interest" description="Disordered" evidence="10">
    <location>
        <begin position="483"/>
        <end position="508"/>
    </location>
</feature>
<evidence type="ECO:0000256" key="2">
    <source>
        <dbReference type="ARBA" id="ARBA00022553"/>
    </source>
</evidence>
<evidence type="ECO:0000256" key="7">
    <source>
        <dbReference type="ARBA" id="ARBA00023012"/>
    </source>
</evidence>
<dbReference type="CDD" id="cd16922">
    <property type="entry name" value="HATPase_EvgS-ArcB-TorS-like"/>
    <property type="match status" value="1"/>
</dbReference>
<dbReference type="Pfam" id="PF00512">
    <property type="entry name" value="HisKA"/>
    <property type="match status" value="1"/>
</dbReference>
<dbReference type="SUPFAM" id="SSF55874">
    <property type="entry name" value="ATPase domain of HSP90 chaperone/DNA topoisomerase II/histidine kinase"/>
    <property type="match status" value="1"/>
</dbReference>
<keyword evidence="3" id="KW-0716">Sensory transduction</keyword>
<dbReference type="CDD" id="cd17546">
    <property type="entry name" value="REC_hyHK_CKI1_RcsC-like"/>
    <property type="match status" value="1"/>
</dbReference>
<dbReference type="SMART" id="SM00448">
    <property type="entry name" value="REC"/>
    <property type="match status" value="1"/>
</dbReference>
<dbReference type="SUPFAM" id="SSF47384">
    <property type="entry name" value="Homodimeric domain of signal transducing histidine kinase"/>
    <property type="match status" value="1"/>
</dbReference>
<comment type="caution">
    <text evidence="14">The sequence shown here is derived from an EMBL/GenBank/DDBJ whole genome shotgun (WGS) entry which is preliminary data.</text>
</comment>
<keyword evidence="4" id="KW-0808">Transferase</keyword>
<evidence type="ECO:0000256" key="1">
    <source>
        <dbReference type="ARBA" id="ARBA00022543"/>
    </source>
</evidence>
<sequence>MPLFLKDEPIHIPGAVQHHGALIALSLSNLKIEYLSDNTPAFLGLPHIQPHHLFELKSFKKLLSDYQRDRLYKHIDALRDASKVGPSSFVLELDTSVFYRSRRFADILQDHRQSVDAAASHETDNGYYSEKTESRASFSTASSTPSSQTAGQEDYLNGLWTDMTDDDDSDTEHAINPHKRQFYCSMHKSQRNPNLLVLELEVYNRLAELAYDKFFFGLNTLVHTFETAKNIQDLCSLAVRYVQHVTSYERVMMYQFDEDWNGVVVAETLAMDSDAESYLGIHFPHTDIPKQARDLYLLNKSRYLCDRGAVTSSLLQANNKGSASRSKAPRPLDLTFCHLRAMSPVHLIYLKHMGVDSSMSLAVIVYGKLWGLICCHHMFALPVTFQARTACSYLSTLISTHLENMINKERFDQTHQVRQLAEQYWNGSRQVPQSTTTNESLSDNNVESPEDEYCSSCDERDYFDKSVAERLENLHIDVNAVKRQTSRSTSVTSQRSGKYRRRPDHDRRSPEDWARMYERFVRVAGPTVCKLFGADYMLFMIQGRSIVVPNPALIPDPDALTRFVQYLQSVRLKKTVVSSCIAKDFQGMESARGLSGAIYFPLSDDGIDFAVICRQEQIMNGEPTKGGLTTTIQAYDGRQNDVLMPRSSFQKWTETIEGTSSSWSTHVNPELLLTTLSVFQESLKTWKNRMLRIDGREARYRNSQLEQAMRLAEESDKKKSLLLANVSHEVRTPLHGISGVINLLLDTDLSSEQSQMLQEANQATKTLTTIINDLLDFSKLERGEIQLEKTSFNLEDAIKDVTQSYAPRFKEKNLDFYVKFDSSLPKWVIGDVSRFKQIVRNFVSNACKYTFKGQVSVDTSLIEVRDDGNVSVKVVIADTGIGIPLDRQQLIFEKFVQGDDSLNRSNSGIGLGLAVSHTLAQLMGGKVGLVSKPDSGSEFYFELPLEPVDQHPDSNATPTKGSDTQNVRPKLVPSIPIPIVQKLSGHTKDEPLSTFSSPTEAMSPYPVMDISEIESVLAQYESAHRPFRVLCVEDNKLNQALICRMMQKLKYVYEVADNGQEAIDIYVRANTTKTTLQKDSFDVILMDLQMPICDGFEATRQILEYQRHTFGAAVIPAPIIAVTAQAMNGDREICLSKGMKGYVSKPIDFQLLRQLLDGIRCQKLITEKGSPTLQK</sequence>
<evidence type="ECO:0000313" key="14">
    <source>
        <dbReference type="EMBL" id="KAG2188226.1"/>
    </source>
</evidence>
<dbReference type="PROSITE" id="PS50110">
    <property type="entry name" value="RESPONSE_REGULATORY"/>
    <property type="match status" value="1"/>
</dbReference>
<dbReference type="AlphaFoldDB" id="A0A8H7UJG4"/>
<dbReference type="InterPro" id="IPR036890">
    <property type="entry name" value="HATPase_C_sf"/>
</dbReference>
<dbReference type="InterPro" id="IPR013654">
    <property type="entry name" value="PAS_2"/>
</dbReference>
<accession>A0A8H7UJG4</accession>
<dbReference type="Gene3D" id="3.40.50.2300">
    <property type="match status" value="1"/>
</dbReference>
<dbReference type="SMART" id="SM00065">
    <property type="entry name" value="GAF"/>
    <property type="match status" value="1"/>
</dbReference>
<dbReference type="SUPFAM" id="SSF55781">
    <property type="entry name" value="GAF domain-like"/>
    <property type="match status" value="2"/>
</dbReference>
<dbReference type="CDD" id="cd00082">
    <property type="entry name" value="HisKA"/>
    <property type="match status" value="1"/>
</dbReference>
<evidence type="ECO:0008006" key="16">
    <source>
        <dbReference type="Google" id="ProtNLM"/>
    </source>
</evidence>
<dbReference type="Gene3D" id="3.30.565.10">
    <property type="entry name" value="Histidine kinase-like ATPase, C-terminal domain"/>
    <property type="match status" value="1"/>
</dbReference>
<dbReference type="SUPFAM" id="SSF55785">
    <property type="entry name" value="PYP-like sensor domain (PAS domain)"/>
    <property type="match status" value="1"/>
</dbReference>
<dbReference type="Proteomes" id="UP000612746">
    <property type="component" value="Unassembled WGS sequence"/>
</dbReference>
<dbReference type="InterPro" id="IPR011006">
    <property type="entry name" value="CheY-like_superfamily"/>
</dbReference>
<feature type="domain" description="Phytochrome chromophore attachment site" evidence="11">
    <location>
        <begin position="230"/>
        <end position="377"/>
    </location>
</feature>
<feature type="region of interest" description="Disordered" evidence="10">
    <location>
        <begin position="115"/>
        <end position="151"/>
    </location>
</feature>
<dbReference type="InterPro" id="IPR004358">
    <property type="entry name" value="Sig_transdc_His_kin-like_C"/>
</dbReference>
<keyword evidence="7" id="KW-0902">Two-component regulatory system</keyword>
<dbReference type="Gene3D" id="3.30.450.20">
    <property type="entry name" value="PAS domain"/>
    <property type="match status" value="1"/>
</dbReference>
<feature type="modified residue" description="4-aspartylphosphate" evidence="9">
    <location>
        <position position="1087"/>
    </location>
</feature>
<dbReference type="PROSITE" id="PS50109">
    <property type="entry name" value="HIS_KIN"/>
    <property type="match status" value="1"/>
</dbReference>
<dbReference type="PROSITE" id="PS50046">
    <property type="entry name" value="PHYTOCHROME_2"/>
    <property type="match status" value="1"/>
</dbReference>
<dbReference type="Pfam" id="PF02518">
    <property type="entry name" value="HATPase_c"/>
    <property type="match status" value="1"/>
</dbReference>
<dbReference type="EMBL" id="JAEPRA010000002">
    <property type="protein sequence ID" value="KAG2188226.1"/>
    <property type="molecule type" value="Genomic_DNA"/>
</dbReference>
<evidence type="ECO:0000256" key="3">
    <source>
        <dbReference type="ARBA" id="ARBA00022606"/>
    </source>
</evidence>
<evidence type="ECO:0000256" key="9">
    <source>
        <dbReference type="PROSITE-ProRule" id="PRU00169"/>
    </source>
</evidence>
<dbReference type="Gene3D" id="3.30.450.270">
    <property type="match status" value="1"/>
</dbReference>
<feature type="compositionally biased region" description="Polar residues" evidence="10">
    <location>
        <begin position="428"/>
        <end position="447"/>
    </location>
</feature>
<dbReference type="InterPro" id="IPR003594">
    <property type="entry name" value="HATPase_dom"/>
</dbReference>
<dbReference type="PANTHER" id="PTHR45339:SF1">
    <property type="entry name" value="HYBRID SIGNAL TRANSDUCTION HISTIDINE KINASE J"/>
    <property type="match status" value="1"/>
</dbReference>
<feature type="domain" description="Histidine kinase" evidence="12">
    <location>
        <begin position="725"/>
        <end position="947"/>
    </location>
</feature>
<reference evidence="14" key="1">
    <citation type="submission" date="2020-12" db="EMBL/GenBank/DDBJ databases">
        <title>Metabolic potential, ecology and presence of endohyphal bacteria is reflected in genomic diversity of Mucoromycotina.</title>
        <authorList>
            <person name="Muszewska A."/>
            <person name="Okrasinska A."/>
            <person name="Steczkiewicz K."/>
            <person name="Drgas O."/>
            <person name="Orlowska M."/>
            <person name="Perlinska-Lenart U."/>
            <person name="Aleksandrzak-Piekarczyk T."/>
            <person name="Szatraj K."/>
            <person name="Zielenkiewicz U."/>
            <person name="Pilsyk S."/>
            <person name="Malc E."/>
            <person name="Mieczkowski P."/>
            <person name="Kruszewska J.S."/>
            <person name="Biernat P."/>
            <person name="Pawlowska J."/>
        </authorList>
    </citation>
    <scope>NUCLEOTIDE SEQUENCE</scope>
    <source>
        <strain evidence="14">WA0000051536</strain>
    </source>
</reference>
<evidence type="ECO:0000256" key="6">
    <source>
        <dbReference type="ARBA" id="ARBA00022991"/>
    </source>
</evidence>
<evidence type="ECO:0000259" key="12">
    <source>
        <dbReference type="PROSITE" id="PS50109"/>
    </source>
</evidence>
<dbReference type="InterPro" id="IPR001789">
    <property type="entry name" value="Sig_transdc_resp-reg_receiver"/>
</dbReference>
<dbReference type="GO" id="GO:0000155">
    <property type="term" value="F:phosphorelay sensor kinase activity"/>
    <property type="evidence" value="ECO:0007669"/>
    <property type="project" value="InterPro"/>
</dbReference>
<evidence type="ECO:0000259" key="13">
    <source>
        <dbReference type="PROSITE" id="PS50110"/>
    </source>
</evidence>
<evidence type="ECO:0000259" key="11">
    <source>
        <dbReference type="PROSITE" id="PS50046"/>
    </source>
</evidence>
<evidence type="ECO:0000313" key="15">
    <source>
        <dbReference type="Proteomes" id="UP000612746"/>
    </source>
</evidence>
<keyword evidence="2 9" id="KW-0597">Phosphoprotein</keyword>
<dbReference type="SUPFAM" id="SSF52172">
    <property type="entry name" value="CheY-like"/>
    <property type="match status" value="1"/>
</dbReference>
<feature type="compositionally biased region" description="Basic and acidic residues" evidence="10">
    <location>
        <begin position="115"/>
        <end position="134"/>
    </location>
</feature>
<dbReference type="GO" id="GO:0009584">
    <property type="term" value="P:detection of visible light"/>
    <property type="evidence" value="ECO:0007669"/>
    <property type="project" value="InterPro"/>
</dbReference>
<keyword evidence="5" id="KW-0418">Kinase</keyword>
<evidence type="ECO:0000256" key="8">
    <source>
        <dbReference type="ARBA" id="ARBA00023170"/>
    </source>
</evidence>
<dbReference type="InterPro" id="IPR016132">
    <property type="entry name" value="Phyto_chromo_attachment"/>
</dbReference>
<dbReference type="InterPro" id="IPR003018">
    <property type="entry name" value="GAF"/>
</dbReference>
<dbReference type="InterPro" id="IPR005467">
    <property type="entry name" value="His_kinase_dom"/>
</dbReference>
<dbReference type="PANTHER" id="PTHR45339">
    <property type="entry name" value="HYBRID SIGNAL TRANSDUCTION HISTIDINE KINASE J"/>
    <property type="match status" value="1"/>
</dbReference>
<evidence type="ECO:0000256" key="10">
    <source>
        <dbReference type="SAM" id="MobiDB-lite"/>
    </source>
</evidence>
<dbReference type="InterPro" id="IPR013515">
    <property type="entry name" value="Phytochrome_cen-reg"/>
</dbReference>
<keyword evidence="1" id="KW-0600">Photoreceptor protein</keyword>
<dbReference type="Pfam" id="PF00360">
    <property type="entry name" value="PHY"/>
    <property type="match status" value="1"/>
</dbReference>
<dbReference type="SMART" id="SM00387">
    <property type="entry name" value="HATPase_c"/>
    <property type="match status" value="1"/>
</dbReference>
<dbReference type="OrthoDB" id="60033at2759"/>
<dbReference type="InterPro" id="IPR029016">
    <property type="entry name" value="GAF-like_dom_sf"/>
</dbReference>
<feature type="region of interest" description="Disordered" evidence="10">
    <location>
        <begin position="947"/>
        <end position="968"/>
    </location>
</feature>
<dbReference type="SMART" id="SM00388">
    <property type="entry name" value="HisKA"/>
    <property type="match status" value="1"/>
</dbReference>
<proteinExistence type="predicted"/>
<organism evidence="14 15">
    <name type="scientific">Umbelopsis vinacea</name>
    <dbReference type="NCBI Taxonomy" id="44442"/>
    <lineage>
        <taxon>Eukaryota</taxon>
        <taxon>Fungi</taxon>
        <taxon>Fungi incertae sedis</taxon>
        <taxon>Mucoromycota</taxon>
        <taxon>Mucoromycotina</taxon>
        <taxon>Umbelopsidomycetes</taxon>
        <taxon>Umbelopsidales</taxon>
        <taxon>Umbelopsidaceae</taxon>
        <taxon>Umbelopsis</taxon>
    </lineage>
</organism>
<feature type="compositionally biased region" description="Low complexity" evidence="10">
    <location>
        <begin position="135"/>
        <end position="150"/>
    </location>
</feature>
<evidence type="ECO:0000256" key="4">
    <source>
        <dbReference type="ARBA" id="ARBA00022679"/>
    </source>
</evidence>
<protein>
    <recommendedName>
        <fullName evidence="16">Phytochrome</fullName>
    </recommendedName>
</protein>
<dbReference type="FunFam" id="3.30.565.10:FF:000010">
    <property type="entry name" value="Sensor histidine kinase RcsC"/>
    <property type="match status" value="1"/>
</dbReference>
<dbReference type="Gene3D" id="1.10.287.130">
    <property type="match status" value="1"/>
</dbReference>
<keyword evidence="8" id="KW-0675">Receptor</keyword>
<dbReference type="Gene3D" id="3.30.450.40">
    <property type="match status" value="1"/>
</dbReference>
<dbReference type="Pfam" id="PF08446">
    <property type="entry name" value="PAS_2"/>
    <property type="match status" value="1"/>
</dbReference>
<dbReference type="GO" id="GO:0009881">
    <property type="term" value="F:photoreceptor activity"/>
    <property type="evidence" value="ECO:0007669"/>
    <property type="project" value="UniProtKB-KW"/>
</dbReference>
<dbReference type="InterPro" id="IPR035965">
    <property type="entry name" value="PAS-like_dom_sf"/>
</dbReference>
<dbReference type="InterPro" id="IPR043150">
    <property type="entry name" value="Phytochrome_PHY_sf"/>
</dbReference>
<keyword evidence="15" id="KW-1185">Reference proteome</keyword>
<dbReference type="Pfam" id="PF00072">
    <property type="entry name" value="Response_reg"/>
    <property type="match status" value="1"/>
</dbReference>
<name>A0A8H7UJG4_9FUNG</name>
<gene>
    <name evidence="14" type="ORF">INT44_000978</name>
</gene>
<dbReference type="Pfam" id="PF01590">
    <property type="entry name" value="GAF"/>
    <property type="match status" value="1"/>
</dbReference>
<feature type="compositionally biased region" description="Polar residues" evidence="10">
    <location>
        <begin position="953"/>
        <end position="967"/>
    </location>
</feature>
<feature type="compositionally biased region" description="Low complexity" evidence="10">
    <location>
        <begin position="486"/>
        <end position="496"/>
    </location>
</feature>
<feature type="region of interest" description="Disordered" evidence="10">
    <location>
        <begin position="428"/>
        <end position="452"/>
    </location>
</feature>
<dbReference type="InterPro" id="IPR036097">
    <property type="entry name" value="HisK_dim/P_sf"/>
</dbReference>
<dbReference type="InterPro" id="IPR003661">
    <property type="entry name" value="HisK_dim/P_dom"/>
</dbReference>
<keyword evidence="6" id="KW-0157">Chromophore</keyword>
<dbReference type="GO" id="GO:0006355">
    <property type="term" value="P:regulation of DNA-templated transcription"/>
    <property type="evidence" value="ECO:0007669"/>
    <property type="project" value="InterPro"/>
</dbReference>
<feature type="domain" description="Response regulatory" evidence="13">
    <location>
        <begin position="1028"/>
        <end position="1160"/>
    </location>
</feature>
<dbReference type="PRINTS" id="PR00344">
    <property type="entry name" value="BCTRLSENSOR"/>
</dbReference>